<feature type="chain" id="PRO_5034168895" evidence="1">
    <location>
        <begin position="26"/>
        <end position="227"/>
    </location>
</feature>
<keyword evidence="3" id="KW-1185">Reference proteome</keyword>
<comment type="caution">
    <text evidence="2">The sequence shown here is derived from an EMBL/GenBank/DDBJ whole genome shotgun (WGS) entry which is preliminary data.</text>
</comment>
<gene>
    <name evidence="2" type="ORF">HO133_006092</name>
</gene>
<dbReference type="AlphaFoldDB" id="A0A8H6F808"/>
<evidence type="ECO:0000256" key="1">
    <source>
        <dbReference type="SAM" id="SignalP"/>
    </source>
</evidence>
<evidence type="ECO:0000313" key="2">
    <source>
        <dbReference type="EMBL" id="KAF6218133.1"/>
    </source>
</evidence>
<dbReference type="EMBL" id="JACCJB010000023">
    <property type="protein sequence ID" value="KAF6218133.1"/>
    <property type="molecule type" value="Genomic_DNA"/>
</dbReference>
<accession>A0A8H6F808</accession>
<evidence type="ECO:0000313" key="3">
    <source>
        <dbReference type="Proteomes" id="UP000593566"/>
    </source>
</evidence>
<dbReference type="GeneID" id="59334496"/>
<organism evidence="2 3">
    <name type="scientific">Letharia lupina</name>
    <dbReference type="NCBI Taxonomy" id="560253"/>
    <lineage>
        <taxon>Eukaryota</taxon>
        <taxon>Fungi</taxon>
        <taxon>Dikarya</taxon>
        <taxon>Ascomycota</taxon>
        <taxon>Pezizomycotina</taxon>
        <taxon>Lecanoromycetes</taxon>
        <taxon>OSLEUM clade</taxon>
        <taxon>Lecanoromycetidae</taxon>
        <taxon>Lecanorales</taxon>
        <taxon>Lecanorineae</taxon>
        <taxon>Parmeliaceae</taxon>
        <taxon>Letharia</taxon>
    </lineage>
</organism>
<dbReference type="Proteomes" id="UP000593566">
    <property type="component" value="Unassembled WGS sequence"/>
</dbReference>
<name>A0A8H6F808_9LECA</name>
<proteinExistence type="predicted"/>
<reference evidence="2 3" key="1">
    <citation type="journal article" date="2020" name="Genomics">
        <title>Complete, high-quality genomes from long-read metagenomic sequencing of two wolf lichen thalli reveals enigmatic genome architecture.</title>
        <authorList>
            <person name="McKenzie S.K."/>
            <person name="Walston R.F."/>
            <person name="Allen J.L."/>
        </authorList>
    </citation>
    <scope>NUCLEOTIDE SEQUENCE [LARGE SCALE GENOMIC DNA]</scope>
    <source>
        <strain evidence="2">WasteWater1</strain>
    </source>
</reference>
<protein>
    <submittedName>
        <fullName evidence="2">Uncharacterized protein</fullName>
    </submittedName>
</protein>
<keyword evidence="1" id="KW-0732">Signal</keyword>
<dbReference type="RefSeq" id="XP_037147568.1">
    <property type="nucleotide sequence ID" value="XM_037296994.1"/>
</dbReference>
<feature type="signal peptide" evidence="1">
    <location>
        <begin position="1"/>
        <end position="25"/>
    </location>
</feature>
<sequence length="227" mass="24308">MPSPRKPSATAILFLLLHSASFASSQTTVSPNYASESPSIYQEYNFTYPTYATDQTILASYKDSIDVSWTSIAPHHPPSLSIECWIRNATTSPIWLPMADASRRPDYGSNLTSFALANESSYLLELATFQEYSPCQLILQDFDIFNASNGSSFTKNNNNPVFSNIFAISVQNHSAGVTWSAKSPAPEQTGTDGIGGGTSKSVAGNIRAGVSMAYAGLVGAIVVGLML</sequence>